<dbReference type="EMBL" id="SWBQ01000003">
    <property type="protein sequence ID" value="TKC06038.1"/>
    <property type="molecule type" value="Genomic_DNA"/>
</dbReference>
<dbReference type="InterPro" id="IPR011008">
    <property type="entry name" value="Dimeric_a/b-barrel"/>
</dbReference>
<dbReference type="Gene3D" id="3.30.70.1060">
    <property type="entry name" value="Dimeric alpha+beta barrel"/>
    <property type="match status" value="1"/>
</dbReference>
<sequence length="156" mass="17474">MKRIQVLIAMVACLIGVPILAKAQVVNKNYDEKLAKELKADDYGMKKYVLVILKTGSTGTISKTTQDSIFKGHMENINRLAAEGKLIVAGPLGKNEMSYRGIFIFDLEQIEEARKLVDTDPVIKSKIMTAEYFPWYGSAALKETLKIHSKIEKQSH</sequence>
<dbReference type="Pfam" id="PF03795">
    <property type="entry name" value="YCII"/>
    <property type="match status" value="1"/>
</dbReference>
<dbReference type="Proteomes" id="UP000307244">
    <property type="component" value="Unassembled WGS sequence"/>
</dbReference>
<feature type="chain" id="PRO_5020583602" description="YCII-related domain-containing protein" evidence="2">
    <location>
        <begin position="24"/>
        <end position="156"/>
    </location>
</feature>
<dbReference type="OrthoDB" id="8481699at2"/>
<feature type="domain" description="YCII-related" evidence="3">
    <location>
        <begin position="61"/>
        <end position="130"/>
    </location>
</feature>
<proteinExistence type="inferred from homology"/>
<accession>A0A4U1CFY8</accession>
<keyword evidence="5" id="KW-1185">Reference proteome</keyword>
<evidence type="ECO:0000259" key="3">
    <source>
        <dbReference type="Pfam" id="PF03795"/>
    </source>
</evidence>
<keyword evidence="2" id="KW-0732">Signal</keyword>
<feature type="signal peptide" evidence="2">
    <location>
        <begin position="1"/>
        <end position="23"/>
    </location>
</feature>
<protein>
    <recommendedName>
        <fullName evidence="3">YCII-related domain-containing protein</fullName>
    </recommendedName>
</protein>
<comment type="similarity">
    <text evidence="1">Belongs to the YciI family.</text>
</comment>
<dbReference type="AlphaFoldDB" id="A0A4U1CFY8"/>
<evidence type="ECO:0000313" key="5">
    <source>
        <dbReference type="Proteomes" id="UP000307244"/>
    </source>
</evidence>
<organism evidence="4 5">
    <name type="scientific">Pedobacter frigoris</name>
    <dbReference type="NCBI Taxonomy" id="2571272"/>
    <lineage>
        <taxon>Bacteria</taxon>
        <taxon>Pseudomonadati</taxon>
        <taxon>Bacteroidota</taxon>
        <taxon>Sphingobacteriia</taxon>
        <taxon>Sphingobacteriales</taxon>
        <taxon>Sphingobacteriaceae</taxon>
        <taxon>Pedobacter</taxon>
    </lineage>
</organism>
<evidence type="ECO:0000313" key="4">
    <source>
        <dbReference type="EMBL" id="TKC06038.1"/>
    </source>
</evidence>
<dbReference type="SUPFAM" id="SSF54909">
    <property type="entry name" value="Dimeric alpha+beta barrel"/>
    <property type="match status" value="1"/>
</dbReference>
<evidence type="ECO:0000256" key="2">
    <source>
        <dbReference type="SAM" id="SignalP"/>
    </source>
</evidence>
<gene>
    <name evidence="4" type="ORF">FA047_11930</name>
</gene>
<comment type="caution">
    <text evidence="4">The sequence shown here is derived from an EMBL/GenBank/DDBJ whole genome shotgun (WGS) entry which is preliminary data.</text>
</comment>
<name>A0A4U1CFY8_9SPHI</name>
<dbReference type="InterPro" id="IPR005545">
    <property type="entry name" value="YCII"/>
</dbReference>
<evidence type="ECO:0000256" key="1">
    <source>
        <dbReference type="ARBA" id="ARBA00007689"/>
    </source>
</evidence>
<reference evidence="4 5" key="1">
    <citation type="submission" date="2019-04" db="EMBL/GenBank/DDBJ databases">
        <title>Pedobacter sp. RP-3-15 sp. nov., isolated from Arctic soil.</title>
        <authorList>
            <person name="Dahal R.H."/>
            <person name="Kim D.-U."/>
        </authorList>
    </citation>
    <scope>NUCLEOTIDE SEQUENCE [LARGE SCALE GENOMIC DNA]</scope>
    <source>
        <strain evidence="4 5">RP-3-15</strain>
    </source>
</reference>
<dbReference type="RefSeq" id="WP_136836298.1">
    <property type="nucleotide sequence ID" value="NZ_SWBQ01000003.1"/>
</dbReference>